<gene>
    <name evidence="1" type="ORF">LCGC14_2158170</name>
</gene>
<dbReference type="AlphaFoldDB" id="A0A0F9DTF8"/>
<dbReference type="EMBL" id="LAZR01027633">
    <property type="protein sequence ID" value="KKL65123.1"/>
    <property type="molecule type" value="Genomic_DNA"/>
</dbReference>
<sequence length="33" mass="3171">ADVDTASADQVVGAVYLIGNAAPGLAKISVNVA</sequence>
<comment type="caution">
    <text evidence="1">The sequence shown here is derived from an EMBL/GenBank/DDBJ whole genome shotgun (WGS) entry which is preliminary data.</text>
</comment>
<accession>A0A0F9DTF8</accession>
<reference evidence="1" key="1">
    <citation type="journal article" date="2015" name="Nature">
        <title>Complex archaea that bridge the gap between prokaryotes and eukaryotes.</title>
        <authorList>
            <person name="Spang A."/>
            <person name="Saw J.H."/>
            <person name="Jorgensen S.L."/>
            <person name="Zaremba-Niedzwiedzka K."/>
            <person name="Martijn J."/>
            <person name="Lind A.E."/>
            <person name="van Eijk R."/>
            <person name="Schleper C."/>
            <person name="Guy L."/>
            <person name="Ettema T.J."/>
        </authorList>
    </citation>
    <scope>NUCLEOTIDE SEQUENCE</scope>
</reference>
<organism evidence="1">
    <name type="scientific">marine sediment metagenome</name>
    <dbReference type="NCBI Taxonomy" id="412755"/>
    <lineage>
        <taxon>unclassified sequences</taxon>
        <taxon>metagenomes</taxon>
        <taxon>ecological metagenomes</taxon>
    </lineage>
</organism>
<name>A0A0F9DTF8_9ZZZZ</name>
<protein>
    <submittedName>
        <fullName evidence="1">Uncharacterized protein</fullName>
    </submittedName>
</protein>
<feature type="non-terminal residue" evidence="1">
    <location>
        <position position="1"/>
    </location>
</feature>
<evidence type="ECO:0000313" key="1">
    <source>
        <dbReference type="EMBL" id="KKL65123.1"/>
    </source>
</evidence>
<proteinExistence type="predicted"/>